<dbReference type="Gene3D" id="3.30.110.40">
    <property type="entry name" value="TusA-like domain"/>
    <property type="match status" value="1"/>
</dbReference>
<dbReference type="InterPro" id="IPR001455">
    <property type="entry name" value="TusA-like"/>
</dbReference>
<dbReference type="AlphaFoldDB" id="A0A3M6QRL7"/>
<dbReference type="SUPFAM" id="SSF64307">
    <property type="entry name" value="SirA-like"/>
    <property type="match status" value="1"/>
</dbReference>
<dbReference type="InterPro" id="IPR052698">
    <property type="entry name" value="MoCofactor_Util/Proc"/>
</dbReference>
<gene>
    <name evidence="2" type="ORF">D8I35_10915</name>
</gene>
<dbReference type="OrthoDB" id="9815497at2"/>
<accession>A0A3M6QRL7</accession>
<dbReference type="PANTHER" id="PTHR30388:SF4">
    <property type="entry name" value="MOLYBDENUM COFACTOR INSERTION CHAPERONE PAOD"/>
    <property type="match status" value="1"/>
</dbReference>
<sequence>MLENHELHILRQLHHWRSAGQRAVLVTVVHTWGSSPRPPGSLMALCEDGHVAGSVSGGCVEQDLLERHIRDAGPDALWNACTPRLLTYGLSSEEAHRLGLPCGGTLQMLLEPNPDIDLLSQAIERLERGALVQRTVDIDSGAVQLHPVDHPLPLRFDGKIVAVPLGPAWRLLIIGAGDIAAYVANMALFNGFMVTVCDPRHAMLDGLDPNQVVLSNSMPDDAVRAFQPDGRSVVIALTHDPKLDDLALLEALYSPAFYVGAIGSKANAQKRHHRMTEHLGVEPQTMDRLHSPIGLPIGSKTPPEIAVSIMAEVLAARSLVRQQAQAQEATAPADVRAFPIPPSRTAPSAPQFYQRAAITEVDSVIDAIGAQCPIPILRAKRALNAMRHGDKLLVLATDSRSAQDFGLFAAQTGNTITQHFEDSSGVHHFFLTKGHGRATA</sequence>
<evidence type="ECO:0000259" key="1">
    <source>
        <dbReference type="PROSITE" id="PS01148"/>
    </source>
</evidence>
<dbReference type="Proteomes" id="UP000278006">
    <property type="component" value="Unassembled WGS sequence"/>
</dbReference>
<dbReference type="Pfam" id="PF01206">
    <property type="entry name" value="TusA"/>
    <property type="match status" value="1"/>
</dbReference>
<protein>
    <submittedName>
        <fullName evidence="2">XdhC family protein</fullName>
    </submittedName>
</protein>
<dbReference type="InterPro" id="IPR036868">
    <property type="entry name" value="TusA-like_sf"/>
</dbReference>
<proteinExistence type="predicted"/>
<name>A0A3M6QRL7_9BURK</name>
<keyword evidence="3" id="KW-1185">Reference proteome</keyword>
<reference evidence="2 3" key="1">
    <citation type="submission" date="2018-10" db="EMBL/GenBank/DDBJ databases">
        <title>Draft genome of Cortibacter populi DSM10536.</title>
        <authorList>
            <person name="Bernier A.-M."/>
            <person name="Bernard K."/>
        </authorList>
    </citation>
    <scope>NUCLEOTIDE SEQUENCE [LARGE SCALE GENOMIC DNA]</scope>
    <source>
        <strain evidence="2 3">DSM 105136</strain>
    </source>
</reference>
<dbReference type="Gene3D" id="3.40.50.720">
    <property type="entry name" value="NAD(P)-binding Rossmann-like Domain"/>
    <property type="match status" value="1"/>
</dbReference>
<evidence type="ECO:0000313" key="3">
    <source>
        <dbReference type="Proteomes" id="UP000278006"/>
    </source>
</evidence>
<dbReference type="InterPro" id="IPR003777">
    <property type="entry name" value="XdhC_CoxI"/>
</dbReference>
<comment type="caution">
    <text evidence="2">The sequence shown here is derived from an EMBL/GenBank/DDBJ whole genome shotgun (WGS) entry which is preliminary data.</text>
</comment>
<dbReference type="Pfam" id="PF02625">
    <property type="entry name" value="XdhC_CoxI"/>
    <property type="match status" value="1"/>
</dbReference>
<dbReference type="PROSITE" id="PS01148">
    <property type="entry name" value="UPF0033"/>
    <property type="match status" value="1"/>
</dbReference>
<dbReference type="PANTHER" id="PTHR30388">
    <property type="entry name" value="ALDEHYDE OXIDOREDUCTASE MOLYBDENUM COFACTOR ASSEMBLY PROTEIN"/>
    <property type="match status" value="1"/>
</dbReference>
<feature type="domain" description="UPF0033" evidence="1">
    <location>
        <begin position="365"/>
        <end position="389"/>
    </location>
</feature>
<dbReference type="Pfam" id="PF13478">
    <property type="entry name" value="XdhC_C"/>
    <property type="match status" value="1"/>
</dbReference>
<dbReference type="CDD" id="cd00291">
    <property type="entry name" value="SirA_YedF_YeeD"/>
    <property type="match status" value="1"/>
</dbReference>
<evidence type="ECO:0000313" key="2">
    <source>
        <dbReference type="EMBL" id="RMX05688.1"/>
    </source>
</evidence>
<organism evidence="2 3">
    <name type="scientific">Corticibacter populi</name>
    <dbReference type="NCBI Taxonomy" id="1550736"/>
    <lineage>
        <taxon>Bacteria</taxon>
        <taxon>Pseudomonadati</taxon>
        <taxon>Pseudomonadota</taxon>
        <taxon>Betaproteobacteria</taxon>
        <taxon>Burkholderiales</taxon>
        <taxon>Comamonadaceae</taxon>
        <taxon>Corticibacter</taxon>
    </lineage>
</organism>
<dbReference type="EMBL" id="RDQO01000003">
    <property type="protein sequence ID" value="RMX05688.1"/>
    <property type="molecule type" value="Genomic_DNA"/>
</dbReference>
<dbReference type="RefSeq" id="WP_122229189.1">
    <property type="nucleotide sequence ID" value="NZ_RDQO01000003.1"/>
</dbReference>
<dbReference type="InterPro" id="IPR027051">
    <property type="entry name" value="XdhC_Rossmann_dom"/>
</dbReference>